<keyword evidence="2" id="KW-0732">Signal</keyword>
<evidence type="ECO:0000313" key="4">
    <source>
        <dbReference type="Proteomes" id="UP000272010"/>
    </source>
</evidence>
<evidence type="ECO:0000256" key="1">
    <source>
        <dbReference type="SAM" id="MobiDB-lite"/>
    </source>
</evidence>
<geneLocation type="plasmid" evidence="4">
    <name>pyee3</name>
</geneLocation>
<feature type="chain" id="PRO_5017409850" evidence="2">
    <location>
        <begin position="24"/>
        <end position="229"/>
    </location>
</feature>
<accession>A0A386UTB1</accession>
<sequence>MNRTRCLIAPLLAGVLAAAPALAQPDPFPATIGAPYTGRMTIQAFPVDGGKRLHRGRGDAELRFSAVDQDRILFSTKAALDDGGSLDLSVTLVPEREGVWRGLSDAGPTEVTAAGRVLSVTETDGFHMILTGRIGPEKGDLTLRRIPTEHAGSAPDAGMLTVFRFDVSLPAPGPSPHSQKDEKHEPASTPKGRGECERIEWRLVNRPVWGGGMSLSREPRCVPKRPTND</sequence>
<name>A0A386UTB1_9RHOB</name>
<dbReference type="AlphaFoldDB" id="A0A386UTB1"/>
<dbReference type="EMBL" id="CP031081">
    <property type="protein sequence ID" value="AYF03945.1"/>
    <property type="molecule type" value="Genomic_DNA"/>
</dbReference>
<proteinExistence type="predicted"/>
<feature type="compositionally biased region" description="Basic and acidic residues" evidence="1">
    <location>
        <begin position="178"/>
        <end position="196"/>
    </location>
</feature>
<feature type="region of interest" description="Disordered" evidence="1">
    <location>
        <begin position="167"/>
        <end position="196"/>
    </location>
</feature>
<organism evidence="3 4">
    <name type="scientific">Paracoccus yeei</name>
    <dbReference type="NCBI Taxonomy" id="147645"/>
    <lineage>
        <taxon>Bacteria</taxon>
        <taxon>Pseudomonadati</taxon>
        <taxon>Pseudomonadota</taxon>
        <taxon>Alphaproteobacteria</taxon>
        <taxon>Rhodobacterales</taxon>
        <taxon>Paracoccaceae</taxon>
        <taxon>Paracoccus</taxon>
    </lineage>
</organism>
<dbReference type="RefSeq" id="WP_120444959.1">
    <property type="nucleotide sequence ID" value="NZ_CAUQGX010000073.1"/>
</dbReference>
<feature type="signal peptide" evidence="2">
    <location>
        <begin position="1"/>
        <end position="23"/>
    </location>
</feature>
<protein>
    <submittedName>
        <fullName evidence="3">Uncharacterized protein</fullName>
    </submittedName>
</protein>
<dbReference type="Proteomes" id="UP000272010">
    <property type="component" value="Plasmid pYEE3"/>
</dbReference>
<reference evidence="4" key="1">
    <citation type="submission" date="2018-07" db="EMBL/GenBank/DDBJ databases">
        <title>Genome Structure of the Opportunistic Pathogen Paracoccus yeei (Alphaproteobacteria) and Identification of Putative Virulence Factors.</title>
        <authorList>
            <person name="Lasek R."/>
            <person name="Szuplewska M."/>
            <person name="Mitura M."/>
            <person name="Decewicz P."/>
            <person name="Chmielowska C."/>
            <person name="Pawlot A."/>
            <person name="Sentkowska D."/>
            <person name="Czarnecki J."/>
            <person name="Bartosik D."/>
        </authorList>
    </citation>
    <scope>NUCLEOTIDE SEQUENCE [LARGE SCALE GENOMIC DNA]</scope>
    <source>
        <strain evidence="4">CCUG 32053</strain>
        <plasmid evidence="4">pyee3</plasmid>
    </source>
</reference>
<keyword evidence="3" id="KW-0614">Plasmid</keyword>
<evidence type="ECO:0000313" key="3">
    <source>
        <dbReference type="EMBL" id="AYF03945.1"/>
    </source>
</evidence>
<evidence type="ECO:0000256" key="2">
    <source>
        <dbReference type="SAM" id="SignalP"/>
    </source>
</evidence>
<gene>
    <name evidence="3" type="ORF">PY32053_04436</name>
</gene>